<dbReference type="PANTHER" id="PTHR11177:SF317">
    <property type="entry name" value="CHITINASE 12-RELATED"/>
    <property type="match status" value="1"/>
</dbReference>
<dbReference type="SUPFAM" id="SSF51445">
    <property type="entry name" value="(Trans)glycosidases"/>
    <property type="match status" value="1"/>
</dbReference>
<reference evidence="9 10" key="1">
    <citation type="journal article" date="2009" name="Appl. Environ. Microbiol.">
        <title>Three genomes from the phylum Acidobacteria provide insight into the lifestyles of these microorganisms in soils.</title>
        <authorList>
            <person name="Ward N.L."/>
            <person name="Challacombe J.F."/>
            <person name="Janssen P.H."/>
            <person name="Henrissat B."/>
            <person name="Coutinho P.M."/>
            <person name="Wu M."/>
            <person name="Xie G."/>
            <person name="Haft D.H."/>
            <person name="Sait M."/>
            <person name="Badger J."/>
            <person name="Barabote R.D."/>
            <person name="Bradley B."/>
            <person name="Brettin T.S."/>
            <person name="Brinkac L.M."/>
            <person name="Bruce D."/>
            <person name="Creasy T."/>
            <person name="Daugherty S.C."/>
            <person name="Davidsen T.M."/>
            <person name="DeBoy R.T."/>
            <person name="Detter J.C."/>
            <person name="Dodson R.J."/>
            <person name="Durkin A.S."/>
            <person name="Ganapathy A."/>
            <person name="Gwinn-Giglio M."/>
            <person name="Han C.S."/>
            <person name="Khouri H."/>
            <person name="Kiss H."/>
            <person name="Kothari S.P."/>
            <person name="Madupu R."/>
            <person name="Nelson K.E."/>
            <person name="Nelson W.C."/>
            <person name="Paulsen I."/>
            <person name="Penn K."/>
            <person name="Ren Q."/>
            <person name="Rosovitz M.J."/>
            <person name="Selengut J.D."/>
            <person name="Shrivastava S."/>
            <person name="Sullivan S.A."/>
            <person name="Tapia R."/>
            <person name="Thompson L.S."/>
            <person name="Watkins K.L."/>
            <person name="Yang Q."/>
            <person name="Yu C."/>
            <person name="Zafar N."/>
            <person name="Zhou L."/>
            <person name="Kuske C.R."/>
        </authorList>
    </citation>
    <scope>NUCLEOTIDE SEQUENCE [LARGE SCALE GENOMIC DNA]</scope>
    <source>
        <strain evidence="9 10">Ellin345</strain>
    </source>
</reference>
<dbReference type="Gene3D" id="3.20.20.80">
    <property type="entry name" value="Glycosidases"/>
    <property type="match status" value="1"/>
</dbReference>
<evidence type="ECO:0000313" key="10">
    <source>
        <dbReference type="Proteomes" id="UP000002432"/>
    </source>
</evidence>
<evidence type="ECO:0000256" key="1">
    <source>
        <dbReference type="ARBA" id="ARBA00000822"/>
    </source>
</evidence>
<dbReference type="EnsemblBacteria" id="ABF42524">
    <property type="protein sequence ID" value="ABF42524"/>
    <property type="gene ID" value="Acid345_3523"/>
</dbReference>
<dbReference type="EC" id="3.2.1.14" evidence="2"/>
<dbReference type="InterPro" id="IPR017853">
    <property type="entry name" value="GH"/>
</dbReference>
<evidence type="ECO:0000313" key="9">
    <source>
        <dbReference type="EMBL" id="ABF42524.1"/>
    </source>
</evidence>
<keyword evidence="10" id="KW-1185">Reference proteome</keyword>
<evidence type="ECO:0000256" key="3">
    <source>
        <dbReference type="ARBA" id="ARBA00022801"/>
    </source>
</evidence>
<accession>Q1IKS6</accession>
<dbReference type="AlphaFoldDB" id="Q1IKS6"/>
<keyword evidence="4" id="KW-0119">Carbohydrate metabolism</keyword>
<dbReference type="SMART" id="SM00636">
    <property type="entry name" value="Glyco_18"/>
    <property type="match status" value="1"/>
</dbReference>
<comment type="catalytic activity">
    <reaction evidence="1">
        <text>Random endo-hydrolysis of N-acetyl-beta-D-glucosaminide (1-&gt;4)-beta-linkages in chitin and chitodextrins.</text>
        <dbReference type="EC" id="3.2.1.14"/>
    </reaction>
</comment>
<protein>
    <recommendedName>
        <fullName evidence="2">chitinase</fullName>
        <ecNumber evidence="2">3.2.1.14</ecNumber>
    </recommendedName>
</protein>
<dbReference type="GO" id="GO:0005975">
    <property type="term" value="P:carbohydrate metabolic process"/>
    <property type="evidence" value="ECO:0007669"/>
    <property type="project" value="InterPro"/>
</dbReference>
<dbReference type="InterPro" id="IPR029070">
    <property type="entry name" value="Chitinase_insertion_sf"/>
</dbReference>
<dbReference type="HOGENOM" id="CLU_002833_3_1_0"/>
<dbReference type="GO" id="GO:0008843">
    <property type="term" value="F:endochitinase activity"/>
    <property type="evidence" value="ECO:0007669"/>
    <property type="project" value="UniProtKB-EC"/>
</dbReference>
<keyword evidence="4" id="KW-0624">Polysaccharide degradation</keyword>
<dbReference type="eggNOG" id="COG3325">
    <property type="taxonomic scope" value="Bacteria"/>
</dbReference>
<evidence type="ECO:0000256" key="6">
    <source>
        <dbReference type="RuleBase" id="RU000489"/>
    </source>
</evidence>
<keyword evidence="3 6" id="KW-0378">Hydrolase</keyword>
<dbReference type="GO" id="GO:0008061">
    <property type="term" value="F:chitin binding"/>
    <property type="evidence" value="ECO:0007669"/>
    <property type="project" value="InterPro"/>
</dbReference>
<proteinExistence type="inferred from homology"/>
<evidence type="ECO:0000256" key="7">
    <source>
        <dbReference type="RuleBase" id="RU004453"/>
    </source>
</evidence>
<evidence type="ECO:0000256" key="2">
    <source>
        <dbReference type="ARBA" id="ARBA00012729"/>
    </source>
</evidence>
<dbReference type="PROSITE" id="PS01095">
    <property type="entry name" value="GH18_1"/>
    <property type="match status" value="1"/>
</dbReference>
<dbReference type="InterPro" id="IPR050314">
    <property type="entry name" value="Glycosyl_Hydrlase_18"/>
</dbReference>
<sequence>MTLAKRVFGLLLIVFVSLPAFAAGRKRLLAYYPDWAKDQTPAYDASKIPYTKLTHILHAFLLLDPSGNGALQIDPELIEPALTRNAHKAGVKVMISIGGADAEQATAFATIAASAHLRNTFAKNLHAFLVAHDYDGVDIDWEVPNAPDDTTHCTQLMEALRHELPSPRWLISMAIPSDPRGYGTGFDVPALAPLLDFINVMTYDFTGPWMDEAGLNSPLYQDPNDPEQAGSLKTSMDLFHGIYGVPRAKLNIGTAFYGYEFDNVRRLWNYCPSGDCSAAPSWNYGTYIKQRVNAKGWKRYWDGSAQSPYLLYQGTGGKDGLISYDDPISTALKTYYVLKTRDFGGMFMWDLSGDYDGKSQDLLDAMYAVSALVSH</sequence>
<dbReference type="GO" id="GO:0006032">
    <property type="term" value="P:chitin catabolic process"/>
    <property type="evidence" value="ECO:0007669"/>
    <property type="project" value="UniProtKB-KW"/>
</dbReference>
<dbReference type="STRING" id="204669.Acid345_3523"/>
<comment type="similarity">
    <text evidence="7">Belongs to the glycosyl hydrolase 18 family.</text>
</comment>
<feature type="domain" description="GH18" evidence="8">
    <location>
        <begin position="26"/>
        <end position="373"/>
    </location>
</feature>
<dbReference type="PANTHER" id="PTHR11177">
    <property type="entry name" value="CHITINASE"/>
    <property type="match status" value="1"/>
</dbReference>
<dbReference type="Proteomes" id="UP000002432">
    <property type="component" value="Chromosome"/>
</dbReference>
<dbReference type="Pfam" id="PF00704">
    <property type="entry name" value="Glyco_hydro_18"/>
    <property type="match status" value="1"/>
</dbReference>
<dbReference type="InterPro" id="IPR001579">
    <property type="entry name" value="Glyco_hydro_18_chit_AS"/>
</dbReference>
<dbReference type="EMBL" id="CP000360">
    <property type="protein sequence ID" value="ABF42524.1"/>
    <property type="molecule type" value="Genomic_DNA"/>
</dbReference>
<dbReference type="Gene3D" id="3.10.50.10">
    <property type="match status" value="1"/>
</dbReference>
<dbReference type="OrthoDB" id="9775889at2"/>
<dbReference type="CAZy" id="GH18">
    <property type="family name" value="Glycoside Hydrolase Family 18"/>
</dbReference>
<gene>
    <name evidence="9" type="ordered locus">Acid345_3523</name>
</gene>
<dbReference type="InterPro" id="IPR011583">
    <property type="entry name" value="Chitinase_II/V-like_cat"/>
</dbReference>
<evidence type="ECO:0000256" key="5">
    <source>
        <dbReference type="ARBA" id="ARBA00023295"/>
    </source>
</evidence>
<organism evidence="9 10">
    <name type="scientific">Koribacter versatilis (strain Ellin345)</name>
    <dbReference type="NCBI Taxonomy" id="204669"/>
    <lineage>
        <taxon>Bacteria</taxon>
        <taxon>Pseudomonadati</taxon>
        <taxon>Acidobacteriota</taxon>
        <taxon>Terriglobia</taxon>
        <taxon>Terriglobales</taxon>
        <taxon>Candidatus Korobacteraceae</taxon>
        <taxon>Candidatus Korobacter</taxon>
    </lineage>
</organism>
<dbReference type="RefSeq" id="WP_011524323.1">
    <property type="nucleotide sequence ID" value="NC_008009.1"/>
</dbReference>
<keyword evidence="5 6" id="KW-0326">Glycosidase</keyword>
<name>Q1IKS6_KORVE</name>
<evidence type="ECO:0000256" key="4">
    <source>
        <dbReference type="ARBA" id="ARBA00023024"/>
    </source>
</evidence>
<evidence type="ECO:0000259" key="8">
    <source>
        <dbReference type="PROSITE" id="PS51910"/>
    </source>
</evidence>
<dbReference type="KEGG" id="aba:Acid345_3523"/>
<dbReference type="InterPro" id="IPR001223">
    <property type="entry name" value="Glyco_hydro18_cat"/>
</dbReference>
<keyword evidence="4" id="KW-0146">Chitin degradation</keyword>
<dbReference type="PROSITE" id="PS51910">
    <property type="entry name" value="GH18_2"/>
    <property type="match status" value="1"/>
</dbReference>